<evidence type="ECO:0000313" key="2">
    <source>
        <dbReference type="Proteomes" id="UP000478546"/>
    </source>
</evidence>
<dbReference type="Proteomes" id="UP000478546">
    <property type="component" value="Unassembled WGS sequence"/>
</dbReference>
<name>A0A6B2GZ49_9BACT</name>
<keyword evidence="2" id="KW-1185">Reference proteome</keyword>
<organism evidence="1 2">
    <name type="scientific">Pontibacter fetidus</name>
    <dbReference type="NCBI Taxonomy" id="2700082"/>
    <lineage>
        <taxon>Bacteria</taxon>
        <taxon>Pseudomonadati</taxon>
        <taxon>Bacteroidota</taxon>
        <taxon>Cytophagia</taxon>
        <taxon>Cytophagales</taxon>
        <taxon>Hymenobacteraceae</taxon>
        <taxon>Pontibacter</taxon>
    </lineage>
</organism>
<accession>A0A6B2GZ49</accession>
<proteinExistence type="predicted"/>
<evidence type="ECO:0000313" key="1">
    <source>
        <dbReference type="EMBL" id="NDK55291.1"/>
    </source>
</evidence>
<reference evidence="1 2" key="1">
    <citation type="submission" date="2020-01" db="EMBL/GenBank/DDBJ databases">
        <authorList>
            <person name="Kim M.K."/>
        </authorList>
    </citation>
    <scope>NUCLEOTIDE SEQUENCE [LARGE SCALE GENOMIC DNA]</scope>
    <source>
        <strain evidence="1 2">BT213</strain>
    </source>
</reference>
<dbReference type="Gene3D" id="1.10.238.10">
    <property type="entry name" value="EF-hand"/>
    <property type="match status" value="1"/>
</dbReference>
<protein>
    <recommendedName>
        <fullName evidence="3">EF-hand domain-containing protein</fullName>
    </recommendedName>
</protein>
<dbReference type="EMBL" id="JAAEAA010000005">
    <property type="protein sequence ID" value="NDK55291.1"/>
    <property type="molecule type" value="Genomic_DNA"/>
</dbReference>
<dbReference type="InterPro" id="IPR018247">
    <property type="entry name" value="EF_Hand_1_Ca_BS"/>
</dbReference>
<dbReference type="PROSITE" id="PS00018">
    <property type="entry name" value="EF_HAND_1"/>
    <property type="match status" value="2"/>
</dbReference>
<dbReference type="InterPro" id="IPR011992">
    <property type="entry name" value="EF-hand-dom_pair"/>
</dbReference>
<dbReference type="AlphaFoldDB" id="A0A6B2GZ49"/>
<evidence type="ECO:0008006" key="3">
    <source>
        <dbReference type="Google" id="ProtNLM"/>
    </source>
</evidence>
<sequence>MAVNVNAWDEKQLKEIRVFLEDPSGTRRKINEVFTGIEEDPKHQNFFAPLLPNNAVTGGVHTLIIEAEDMQKNITVKSLRVHILADKLSELDFNTAFASTGWFEWSNNYETAMNILFFNEAIYSILNQNNWDYSIDTTLVNEFGLDFGGHSQLWKKWDTNKNDHLEYSELEKGMQDLKFFEDWDKNKDNVLSEQELAEGVGKLWDVNKDNVVTPDEYERKLLKYFLP</sequence>
<gene>
    <name evidence="1" type="ORF">GWO68_05115</name>
</gene>
<comment type="caution">
    <text evidence="1">The sequence shown here is derived from an EMBL/GenBank/DDBJ whole genome shotgun (WGS) entry which is preliminary data.</text>
</comment>
<dbReference type="SUPFAM" id="SSF47473">
    <property type="entry name" value="EF-hand"/>
    <property type="match status" value="1"/>
</dbReference>